<keyword evidence="1" id="KW-0732">Signal</keyword>
<dbReference type="Proteomes" id="UP001600064">
    <property type="component" value="Unassembled WGS sequence"/>
</dbReference>
<feature type="signal peptide" evidence="1">
    <location>
        <begin position="1"/>
        <end position="24"/>
    </location>
</feature>
<protein>
    <submittedName>
        <fullName evidence="2">Uncharacterized protein</fullName>
    </submittedName>
</protein>
<sequence length="141" mass="15440">MLRAAHYLFSFILLLTLSPHHISGITENNKMCGMNIRAADIHGVDSFSAAEGTWAVPAFFDPSWRNFFKTGVALCCGDDCLMRLTAIVTVAGGVHKKTGLEIEVTPNFLPIIVPRKHDIDISPGDIVKFRVAVQSKDTAEL</sequence>
<organism evidence="2 3">
    <name type="scientific">Remersonia thermophila</name>
    <dbReference type="NCBI Taxonomy" id="72144"/>
    <lineage>
        <taxon>Eukaryota</taxon>
        <taxon>Fungi</taxon>
        <taxon>Dikarya</taxon>
        <taxon>Ascomycota</taxon>
        <taxon>Pezizomycotina</taxon>
        <taxon>Sordariomycetes</taxon>
        <taxon>Sordariomycetidae</taxon>
        <taxon>Sordariales</taxon>
        <taxon>Sordariales incertae sedis</taxon>
        <taxon>Remersonia</taxon>
    </lineage>
</organism>
<feature type="chain" id="PRO_5045126194" evidence="1">
    <location>
        <begin position="25"/>
        <end position="141"/>
    </location>
</feature>
<gene>
    <name evidence="2" type="ORF">VTJ83DRAFT_2864</name>
</gene>
<dbReference type="EMBL" id="JAZGUE010000003">
    <property type="protein sequence ID" value="KAL2268018.1"/>
    <property type="molecule type" value="Genomic_DNA"/>
</dbReference>
<evidence type="ECO:0000256" key="1">
    <source>
        <dbReference type="SAM" id="SignalP"/>
    </source>
</evidence>
<reference evidence="2 3" key="1">
    <citation type="journal article" date="2024" name="Commun. Biol.">
        <title>Comparative genomic analysis of thermophilic fungi reveals convergent evolutionary adaptations and gene losses.</title>
        <authorList>
            <person name="Steindorff A.S."/>
            <person name="Aguilar-Pontes M.V."/>
            <person name="Robinson A.J."/>
            <person name="Andreopoulos B."/>
            <person name="LaButti K."/>
            <person name="Kuo A."/>
            <person name="Mondo S."/>
            <person name="Riley R."/>
            <person name="Otillar R."/>
            <person name="Haridas S."/>
            <person name="Lipzen A."/>
            <person name="Grimwood J."/>
            <person name="Schmutz J."/>
            <person name="Clum A."/>
            <person name="Reid I.D."/>
            <person name="Moisan M.C."/>
            <person name="Butler G."/>
            <person name="Nguyen T.T.M."/>
            <person name="Dewar K."/>
            <person name="Conant G."/>
            <person name="Drula E."/>
            <person name="Henrissat B."/>
            <person name="Hansel C."/>
            <person name="Singer S."/>
            <person name="Hutchinson M.I."/>
            <person name="de Vries R.P."/>
            <person name="Natvig D.O."/>
            <person name="Powell A.J."/>
            <person name="Tsang A."/>
            <person name="Grigoriev I.V."/>
        </authorList>
    </citation>
    <scope>NUCLEOTIDE SEQUENCE [LARGE SCALE GENOMIC DNA]</scope>
    <source>
        <strain evidence="2 3">ATCC 22073</strain>
    </source>
</reference>
<proteinExistence type="predicted"/>
<dbReference type="GeneID" id="98123825"/>
<evidence type="ECO:0000313" key="3">
    <source>
        <dbReference type="Proteomes" id="UP001600064"/>
    </source>
</evidence>
<dbReference type="RefSeq" id="XP_070866745.1">
    <property type="nucleotide sequence ID" value="XM_071009181.1"/>
</dbReference>
<evidence type="ECO:0000313" key="2">
    <source>
        <dbReference type="EMBL" id="KAL2268018.1"/>
    </source>
</evidence>
<comment type="caution">
    <text evidence="2">The sequence shown here is derived from an EMBL/GenBank/DDBJ whole genome shotgun (WGS) entry which is preliminary data.</text>
</comment>
<accession>A0ABR4DCF2</accession>
<name>A0ABR4DCF2_9PEZI</name>
<keyword evidence="3" id="KW-1185">Reference proteome</keyword>